<reference evidence="7 8" key="1">
    <citation type="submission" date="2020-09" db="EMBL/GenBank/DDBJ databases">
        <title>Investigation of environmental microbes.</title>
        <authorList>
            <person name="Ou Y."/>
            <person name="Kang Q."/>
        </authorList>
    </citation>
    <scope>NUCLEOTIDE SEQUENCE [LARGE SCALE GENOMIC DNA]</scope>
    <source>
        <strain evidence="7 8">KJZ-14</strain>
    </source>
</reference>
<accession>A0A7H2BG87</accession>
<evidence type="ECO:0000256" key="4">
    <source>
        <dbReference type="ARBA" id="ARBA00022679"/>
    </source>
</evidence>
<dbReference type="InterPro" id="IPR012263">
    <property type="entry name" value="M_m6A_EcoRV"/>
</dbReference>
<dbReference type="KEGG" id="rter:IDM49_05420"/>
<dbReference type="InterPro" id="IPR029063">
    <property type="entry name" value="SAM-dependent_MTases_sf"/>
</dbReference>
<dbReference type="GO" id="GO:0043565">
    <property type="term" value="F:sequence-specific DNA binding"/>
    <property type="evidence" value="ECO:0007669"/>
    <property type="project" value="TreeGrafter"/>
</dbReference>
<keyword evidence="8" id="KW-1185">Reference proteome</keyword>
<dbReference type="InterPro" id="IPR012327">
    <property type="entry name" value="MeTrfase_D12"/>
</dbReference>
<comment type="catalytic activity">
    <reaction evidence="6">
        <text>a 2'-deoxyadenosine in DNA + S-adenosyl-L-methionine = an N(6)-methyl-2'-deoxyadenosine in DNA + S-adenosyl-L-homocysteine + H(+)</text>
        <dbReference type="Rhea" id="RHEA:15197"/>
        <dbReference type="Rhea" id="RHEA-COMP:12418"/>
        <dbReference type="Rhea" id="RHEA-COMP:12419"/>
        <dbReference type="ChEBI" id="CHEBI:15378"/>
        <dbReference type="ChEBI" id="CHEBI:57856"/>
        <dbReference type="ChEBI" id="CHEBI:59789"/>
        <dbReference type="ChEBI" id="CHEBI:90615"/>
        <dbReference type="ChEBI" id="CHEBI:90616"/>
        <dbReference type="EC" id="2.1.1.72"/>
    </reaction>
</comment>
<dbReference type="PANTHER" id="PTHR30481">
    <property type="entry name" value="DNA ADENINE METHYLASE"/>
    <property type="match status" value="1"/>
</dbReference>
<comment type="similarity">
    <text evidence="1">Belongs to the N(4)/N(6)-methyltransferase family.</text>
</comment>
<evidence type="ECO:0000313" key="8">
    <source>
        <dbReference type="Proteomes" id="UP000516404"/>
    </source>
</evidence>
<evidence type="ECO:0000256" key="2">
    <source>
        <dbReference type="ARBA" id="ARBA00011900"/>
    </source>
</evidence>
<dbReference type="GO" id="GO:0032259">
    <property type="term" value="P:methylation"/>
    <property type="evidence" value="ECO:0007669"/>
    <property type="project" value="UniProtKB-KW"/>
</dbReference>
<evidence type="ECO:0000313" key="7">
    <source>
        <dbReference type="EMBL" id="QNV38683.1"/>
    </source>
</evidence>
<dbReference type="PRINTS" id="PR00505">
    <property type="entry name" value="D12N6MTFRASE"/>
</dbReference>
<dbReference type="AlphaFoldDB" id="A0A7H2BG87"/>
<dbReference type="GeneID" id="96623667"/>
<dbReference type="GO" id="GO:1904047">
    <property type="term" value="F:S-adenosyl-L-methionine binding"/>
    <property type="evidence" value="ECO:0007669"/>
    <property type="project" value="TreeGrafter"/>
</dbReference>
<dbReference type="GO" id="GO:0006298">
    <property type="term" value="P:mismatch repair"/>
    <property type="evidence" value="ECO:0007669"/>
    <property type="project" value="TreeGrafter"/>
</dbReference>
<keyword evidence="5" id="KW-0949">S-adenosyl-L-methionine</keyword>
<evidence type="ECO:0000256" key="6">
    <source>
        <dbReference type="ARBA" id="ARBA00047942"/>
    </source>
</evidence>
<keyword evidence="3 7" id="KW-0489">Methyltransferase</keyword>
<dbReference type="PIRSF" id="PIRSF000398">
    <property type="entry name" value="M_m6A_EcoRV"/>
    <property type="match status" value="1"/>
</dbReference>
<dbReference type="PANTHER" id="PTHR30481:SF3">
    <property type="entry name" value="DNA ADENINE METHYLASE"/>
    <property type="match status" value="1"/>
</dbReference>
<dbReference type="GO" id="GO:0009007">
    <property type="term" value="F:site-specific DNA-methyltransferase (adenine-specific) activity"/>
    <property type="evidence" value="ECO:0007669"/>
    <property type="project" value="UniProtKB-EC"/>
</dbReference>
<gene>
    <name evidence="7" type="ORF">IDM49_05420</name>
</gene>
<dbReference type="Proteomes" id="UP000516404">
    <property type="component" value="Chromosome"/>
</dbReference>
<proteinExistence type="inferred from homology"/>
<evidence type="ECO:0000256" key="3">
    <source>
        <dbReference type="ARBA" id="ARBA00022603"/>
    </source>
</evidence>
<dbReference type="InterPro" id="IPR023095">
    <property type="entry name" value="Ade_MeTrfase_dom_2"/>
</dbReference>
<evidence type="ECO:0000256" key="1">
    <source>
        <dbReference type="ARBA" id="ARBA00006594"/>
    </source>
</evidence>
<dbReference type="Gene3D" id="1.10.1020.10">
    <property type="entry name" value="Adenine-specific Methyltransferase, Domain 2"/>
    <property type="match status" value="1"/>
</dbReference>
<dbReference type="EC" id="2.1.1.72" evidence="2"/>
<organism evidence="7 8">
    <name type="scientific">Rothia terrae</name>
    <dbReference type="NCBI Taxonomy" id="396015"/>
    <lineage>
        <taxon>Bacteria</taxon>
        <taxon>Bacillati</taxon>
        <taxon>Actinomycetota</taxon>
        <taxon>Actinomycetes</taxon>
        <taxon>Micrococcales</taxon>
        <taxon>Micrococcaceae</taxon>
        <taxon>Rothia</taxon>
    </lineage>
</organism>
<dbReference type="REBASE" id="453179">
    <property type="entry name" value="M2.RteKJZ14ORF5415P"/>
</dbReference>
<name>A0A7H2BG87_9MICC</name>
<dbReference type="Gene3D" id="3.40.50.150">
    <property type="entry name" value="Vaccinia Virus protein VP39"/>
    <property type="match status" value="1"/>
</dbReference>
<dbReference type="GO" id="GO:0009307">
    <property type="term" value="P:DNA restriction-modification system"/>
    <property type="evidence" value="ECO:0007669"/>
    <property type="project" value="InterPro"/>
</dbReference>
<dbReference type="RefSeq" id="WP_190725286.1">
    <property type="nucleotide sequence ID" value="NZ_CP061539.1"/>
</dbReference>
<sequence length="305" mass="35811">MSGKSVRSPLFYVGDKYKLTPQLNSLFPNNINIFHDVFAGGGSASLNAKANSFSLNDVDKNVISIHEFLIENSPKLDELILHFYELIDMYGLSHSELNLNNIIVDLKKDYPKTYFSKYNKNQYLQMRDDYNGNKDRIDLLYLLIIYGFNHMIRYNKLGNFNLPVGNVDWNKNVTKALKDYSDWVLRNNEINISNLDFESYISIQNPTEDDFFYFDPPYLITSSDYNKIWSVDNERRLYKLLDKLSDEGVSWGLSNMVYHKDRTNEILTEWSDKYHVFAITSNYISRFDNSIKNSKEIYVTNKIEE</sequence>
<evidence type="ECO:0000256" key="5">
    <source>
        <dbReference type="ARBA" id="ARBA00022691"/>
    </source>
</evidence>
<keyword evidence="4 7" id="KW-0808">Transferase</keyword>
<dbReference type="NCBIfam" id="TIGR00571">
    <property type="entry name" value="dam"/>
    <property type="match status" value="1"/>
</dbReference>
<dbReference type="SUPFAM" id="SSF53335">
    <property type="entry name" value="S-adenosyl-L-methionine-dependent methyltransferases"/>
    <property type="match status" value="1"/>
</dbReference>
<dbReference type="Pfam" id="PF02086">
    <property type="entry name" value="MethyltransfD12"/>
    <property type="match status" value="1"/>
</dbReference>
<protein>
    <recommendedName>
        <fullName evidence="2">site-specific DNA-methyltransferase (adenine-specific)</fullName>
        <ecNumber evidence="2">2.1.1.72</ecNumber>
    </recommendedName>
</protein>
<dbReference type="EMBL" id="CP061539">
    <property type="protein sequence ID" value="QNV38683.1"/>
    <property type="molecule type" value="Genomic_DNA"/>
</dbReference>